<dbReference type="Gene3D" id="1.20.120.50">
    <property type="entry name" value="Hemerythrin-like"/>
    <property type="match status" value="1"/>
</dbReference>
<evidence type="ECO:0000313" key="8">
    <source>
        <dbReference type="Proteomes" id="UP001157353"/>
    </source>
</evidence>
<dbReference type="RefSeq" id="WP_284202985.1">
    <property type="nucleotide sequence ID" value="NZ_BSPQ01000002.1"/>
</dbReference>
<dbReference type="Pfam" id="PF00990">
    <property type="entry name" value="GGDEF"/>
    <property type="match status" value="1"/>
</dbReference>
<accession>A0ABQ6DXY9</accession>
<protein>
    <recommendedName>
        <fullName evidence="2">diguanylate cyclase</fullName>
        <ecNumber evidence="2">2.7.7.65</ecNumber>
    </recommendedName>
</protein>
<dbReference type="InterPro" id="IPR043128">
    <property type="entry name" value="Rev_trsase/Diguanyl_cyclase"/>
</dbReference>
<dbReference type="PANTHER" id="PTHR45138:SF9">
    <property type="entry name" value="DIGUANYLATE CYCLASE DGCM-RELATED"/>
    <property type="match status" value="1"/>
</dbReference>
<evidence type="ECO:0000313" key="7">
    <source>
        <dbReference type="EMBL" id="GLS89859.1"/>
    </source>
</evidence>
<proteinExistence type="inferred from homology"/>
<dbReference type="CDD" id="cd12107">
    <property type="entry name" value="Hemerythrin"/>
    <property type="match status" value="1"/>
</dbReference>
<evidence type="ECO:0000259" key="6">
    <source>
        <dbReference type="PROSITE" id="PS50887"/>
    </source>
</evidence>
<dbReference type="InterPro" id="IPR029787">
    <property type="entry name" value="Nucleotide_cyclase"/>
</dbReference>
<dbReference type="SUPFAM" id="SSF47188">
    <property type="entry name" value="Hemerythrin-like"/>
    <property type="match status" value="1"/>
</dbReference>
<dbReference type="CDD" id="cd01949">
    <property type="entry name" value="GGDEF"/>
    <property type="match status" value="1"/>
</dbReference>
<comment type="caution">
    <text evidence="7">The sequence shown here is derived from an EMBL/GenBank/DDBJ whole genome shotgun (WGS) entry which is preliminary data.</text>
</comment>
<feature type="domain" description="GGDEF" evidence="6">
    <location>
        <begin position="241"/>
        <end position="372"/>
    </location>
</feature>
<dbReference type="InterPro" id="IPR035938">
    <property type="entry name" value="Hemerythrin-like_sf"/>
</dbReference>
<keyword evidence="4" id="KW-0408">Iron</keyword>
<dbReference type="Proteomes" id="UP001157353">
    <property type="component" value="Unassembled WGS sequence"/>
</dbReference>
<evidence type="ECO:0000256" key="3">
    <source>
        <dbReference type="ARBA" id="ARBA00022723"/>
    </source>
</evidence>
<dbReference type="InterPro" id="IPR000160">
    <property type="entry name" value="GGDEF_dom"/>
</dbReference>
<name>A0ABQ6DXY9_9GAMM</name>
<keyword evidence="8" id="KW-1185">Reference proteome</keyword>
<gene>
    <name evidence="7" type="ORF">GCM10007916_09260</name>
</gene>
<dbReference type="InterPro" id="IPR050469">
    <property type="entry name" value="Diguanylate_Cyclase"/>
</dbReference>
<dbReference type="SMART" id="SM00267">
    <property type="entry name" value="GGDEF"/>
    <property type="match status" value="1"/>
</dbReference>
<reference evidence="8" key="1">
    <citation type="journal article" date="2019" name="Int. J. Syst. Evol. Microbiol.">
        <title>The Global Catalogue of Microorganisms (GCM) 10K type strain sequencing project: providing services to taxonomists for standard genome sequencing and annotation.</title>
        <authorList>
            <consortium name="The Broad Institute Genomics Platform"/>
            <consortium name="The Broad Institute Genome Sequencing Center for Infectious Disease"/>
            <person name="Wu L."/>
            <person name="Ma J."/>
        </authorList>
    </citation>
    <scope>NUCLEOTIDE SEQUENCE [LARGE SCALE GENOMIC DNA]</scope>
    <source>
        <strain evidence="8">NBRC 103166</strain>
    </source>
</reference>
<dbReference type="EC" id="2.7.7.65" evidence="2"/>
<dbReference type="EMBL" id="BSPQ01000002">
    <property type="protein sequence ID" value="GLS89859.1"/>
    <property type="molecule type" value="Genomic_DNA"/>
</dbReference>
<dbReference type="Gene3D" id="3.30.70.270">
    <property type="match status" value="1"/>
</dbReference>
<evidence type="ECO:0000256" key="4">
    <source>
        <dbReference type="ARBA" id="ARBA00023004"/>
    </source>
</evidence>
<sequence length="372" mass="42201">MNPFPWSDKFLTGQKEVDDQHFYLVTLINQFIALITENKVSLKEVSEIYAALEEYSVYHFQEEEQLMRDAGIDADFLDDHIKAHQMFLAEIKRMYQNITADNFDDCHRLSDFLVHWLIVHILIVDKSMGRQIEKIESGVSSKEAFKSEKKSNDSATEILVNALNHLFSEVAQRNLALESLNQSLENKVSERTIELQKMNDDLKHLSITDQLTNLPNRRFAISHLQALWTEADTEYAELSEKPLSCLMIDVDNFKIVNDSFGHDAGDKVLIELTKKLQQTLRNDDIICRLGGDEFFVICENTDLAGAQYAAQLLSTAVKELVVTVGDGQWFGSISIGVATKLASMQHLDELIKMADQGVYLAKQAGKSCVKTF</sequence>
<comment type="similarity">
    <text evidence="1">Belongs to the hemerythrin family.</text>
</comment>
<dbReference type="Pfam" id="PF01814">
    <property type="entry name" value="Hemerythrin"/>
    <property type="match status" value="1"/>
</dbReference>
<comment type="catalytic activity">
    <reaction evidence="5">
        <text>2 GTP = 3',3'-c-di-GMP + 2 diphosphate</text>
        <dbReference type="Rhea" id="RHEA:24898"/>
        <dbReference type="ChEBI" id="CHEBI:33019"/>
        <dbReference type="ChEBI" id="CHEBI:37565"/>
        <dbReference type="ChEBI" id="CHEBI:58805"/>
        <dbReference type="EC" id="2.7.7.65"/>
    </reaction>
</comment>
<dbReference type="SUPFAM" id="SSF55073">
    <property type="entry name" value="Nucleotide cyclase"/>
    <property type="match status" value="1"/>
</dbReference>
<evidence type="ECO:0000256" key="2">
    <source>
        <dbReference type="ARBA" id="ARBA00012528"/>
    </source>
</evidence>
<dbReference type="InterPro" id="IPR012827">
    <property type="entry name" value="Hemerythrin_metal-bd"/>
</dbReference>
<evidence type="ECO:0000256" key="1">
    <source>
        <dbReference type="ARBA" id="ARBA00010587"/>
    </source>
</evidence>
<dbReference type="NCBIfam" id="TIGR02481">
    <property type="entry name" value="hemeryth_dom"/>
    <property type="match status" value="1"/>
</dbReference>
<dbReference type="PROSITE" id="PS50887">
    <property type="entry name" value="GGDEF"/>
    <property type="match status" value="1"/>
</dbReference>
<evidence type="ECO:0000256" key="5">
    <source>
        <dbReference type="ARBA" id="ARBA00034247"/>
    </source>
</evidence>
<dbReference type="InterPro" id="IPR012312">
    <property type="entry name" value="Hemerythrin-like"/>
</dbReference>
<dbReference type="PANTHER" id="PTHR45138">
    <property type="entry name" value="REGULATORY COMPONENTS OF SENSORY TRANSDUCTION SYSTEM"/>
    <property type="match status" value="1"/>
</dbReference>
<dbReference type="NCBIfam" id="TIGR00254">
    <property type="entry name" value="GGDEF"/>
    <property type="match status" value="1"/>
</dbReference>
<organism evidence="7 8">
    <name type="scientific">Psychromonas marina</name>
    <dbReference type="NCBI Taxonomy" id="88364"/>
    <lineage>
        <taxon>Bacteria</taxon>
        <taxon>Pseudomonadati</taxon>
        <taxon>Pseudomonadota</taxon>
        <taxon>Gammaproteobacteria</taxon>
        <taxon>Alteromonadales</taxon>
        <taxon>Psychromonadaceae</taxon>
        <taxon>Psychromonas</taxon>
    </lineage>
</organism>
<keyword evidence="3" id="KW-0479">Metal-binding</keyword>